<dbReference type="InterPro" id="IPR036873">
    <property type="entry name" value="Rhodanese-like_dom_sf"/>
</dbReference>
<name>A0A5B8Z4J1_CYTDA</name>
<sequence length="111" mass="12522">MNSITPKELAEKIKKNEEVYILDVRAEEKYNNYHINEENINSINLEKSLIFALEEGNNQPLPSLPINKEIIVTCTTGNSAKKCSAILAENNYHVTLLEGGITAWKEFKDGN</sequence>
<dbReference type="STRING" id="1742359.GCA_001439625_00726"/>
<dbReference type="AlphaFoldDB" id="A0A5B8Z4J1"/>
<feature type="domain" description="Rhodanese" evidence="1">
    <location>
        <begin position="15"/>
        <end position="109"/>
    </location>
</feature>
<dbReference type="InterPro" id="IPR050229">
    <property type="entry name" value="GlpE_sulfurtransferase"/>
</dbReference>
<dbReference type="EMBL" id="CP042593">
    <property type="protein sequence ID" value="QED47808.1"/>
    <property type="molecule type" value="Genomic_DNA"/>
</dbReference>
<protein>
    <submittedName>
        <fullName evidence="2">Rhodanese-like domain-containing protein</fullName>
    </submittedName>
</protein>
<accession>A0A5B8Z4J1</accession>
<dbReference type="PROSITE" id="PS50206">
    <property type="entry name" value="RHODANESE_3"/>
    <property type="match status" value="1"/>
</dbReference>
<dbReference type="Proteomes" id="UP000321555">
    <property type="component" value="Chromosome"/>
</dbReference>
<evidence type="ECO:0000313" key="2">
    <source>
        <dbReference type="EMBL" id="QED47808.1"/>
    </source>
</evidence>
<dbReference type="Gene3D" id="3.40.250.10">
    <property type="entry name" value="Rhodanese-like domain"/>
    <property type="match status" value="1"/>
</dbReference>
<dbReference type="KEGG" id="bda:FSZ17_11420"/>
<evidence type="ECO:0000313" key="3">
    <source>
        <dbReference type="Proteomes" id="UP000321555"/>
    </source>
</evidence>
<organism evidence="2 3">
    <name type="scientific">Cytobacillus dafuensis</name>
    <name type="common">Bacillus dafuensis</name>
    <dbReference type="NCBI Taxonomy" id="1742359"/>
    <lineage>
        <taxon>Bacteria</taxon>
        <taxon>Bacillati</taxon>
        <taxon>Bacillota</taxon>
        <taxon>Bacilli</taxon>
        <taxon>Bacillales</taxon>
        <taxon>Bacillaceae</taxon>
        <taxon>Cytobacillus</taxon>
    </lineage>
</organism>
<evidence type="ECO:0000259" key="1">
    <source>
        <dbReference type="PROSITE" id="PS50206"/>
    </source>
</evidence>
<dbReference type="PANTHER" id="PTHR43031:SF1">
    <property type="entry name" value="PYRIDINE NUCLEOTIDE-DISULPHIDE OXIDOREDUCTASE"/>
    <property type="match status" value="1"/>
</dbReference>
<keyword evidence="3" id="KW-1185">Reference proteome</keyword>
<reference evidence="3" key="1">
    <citation type="submission" date="2019-08" db="EMBL/GenBank/DDBJ databases">
        <authorList>
            <person name="Zheng X."/>
        </authorList>
    </citation>
    <scope>NUCLEOTIDE SEQUENCE [LARGE SCALE GENOMIC DNA]</scope>
    <source>
        <strain evidence="3">FJAT-25496</strain>
    </source>
</reference>
<dbReference type="InterPro" id="IPR001763">
    <property type="entry name" value="Rhodanese-like_dom"/>
</dbReference>
<dbReference type="PANTHER" id="PTHR43031">
    <property type="entry name" value="FAD-DEPENDENT OXIDOREDUCTASE"/>
    <property type="match status" value="1"/>
</dbReference>
<dbReference type="RefSeq" id="WP_057770443.1">
    <property type="nucleotide sequence ID" value="NZ_CP042593.1"/>
</dbReference>
<gene>
    <name evidence="2" type="ORF">FSZ17_11420</name>
</gene>
<dbReference type="OrthoDB" id="2885562at2"/>
<proteinExistence type="predicted"/>
<dbReference type="SMART" id="SM00450">
    <property type="entry name" value="RHOD"/>
    <property type="match status" value="1"/>
</dbReference>
<dbReference type="Pfam" id="PF00581">
    <property type="entry name" value="Rhodanese"/>
    <property type="match status" value="1"/>
</dbReference>
<dbReference type="SUPFAM" id="SSF52821">
    <property type="entry name" value="Rhodanese/Cell cycle control phosphatase"/>
    <property type="match status" value="1"/>
</dbReference>